<comment type="cofactor">
    <cofactor evidence="4 5">
        <name>pyridoxal 5'-phosphate</name>
        <dbReference type="ChEBI" id="CHEBI:597326"/>
    </cofactor>
</comment>
<reference evidence="6 7" key="1">
    <citation type="submission" date="2020-07" db="EMBL/GenBank/DDBJ databases">
        <title>Sequencing the genomes of 1000 actinobacteria strains.</title>
        <authorList>
            <person name="Klenk H.-P."/>
        </authorList>
    </citation>
    <scope>NUCLEOTIDE SEQUENCE [LARGE SCALE GENOMIC DNA]</scope>
    <source>
        <strain evidence="6 7">DSM 44749</strain>
    </source>
</reference>
<dbReference type="PANTHER" id="PTHR14084:SF0">
    <property type="entry name" value="KYNURENINASE"/>
    <property type="match status" value="1"/>
</dbReference>
<dbReference type="GO" id="GO:0019441">
    <property type="term" value="P:L-tryptophan catabolic process to kynurenine"/>
    <property type="evidence" value="ECO:0007669"/>
    <property type="project" value="TreeGrafter"/>
</dbReference>
<dbReference type="GO" id="GO:0030429">
    <property type="term" value="F:kynureninase activity"/>
    <property type="evidence" value="ECO:0007669"/>
    <property type="project" value="UniProtKB-UniRule"/>
</dbReference>
<feature type="binding site" evidence="4">
    <location>
        <position position="112"/>
    </location>
    <ligand>
        <name>pyridoxal 5'-phosphate</name>
        <dbReference type="ChEBI" id="CHEBI:597326"/>
    </ligand>
</feature>
<feature type="binding site" evidence="4">
    <location>
        <position position="111"/>
    </location>
    <ligand>
        <name>pyridoxal 5'-phosphate</name>
        <dbReference type="ChEBI" id="CHEBI:597326"/>
    </ligand>
</feature>
<dbReference type="PANTHER" id="PTHR14084">
    <property type="entry name" value="KYNURENINASE"/>
    <property type="match status" value="1"/>
</dbReference>
<sequence length="418" mass="44101">MTDRSTDPTTDLGTDLAAVAAGLDAEDPLAGYRDRFLPADGVVAYLDGNSLGRPLQATAERMERFVRADWGTRLIRGWDEGWVDRPRSLGDRIGAAALGAAPGQVVVADSTTVLLYKLARAAVDHQAAAGRREIVVDTDNFPTDRYVLEGIAAERGAVLRWITSDPASGVTPEQVAAAVGPDTALVLLSHVAYRSGFLADAPAITRTAHDAGALVLWDLSHSVGSVPVRLDAWGADLAVGCGYKYLNGGPGAPAFGYLAARHTTTLRQPITGWFGHRAPFAMGPGHEPAPDVRALLSGTPPVLASVPLECGVELLEQAGIDAVRAKSVRLTGFALDLADTLLAPHGVTVASPRDPDRRGGHVTLRREDLAQVNARLWERGVIPDFRAPDGIRIGLAPLSTSFAEVLAGMTAFAEEVAR</sequence>
<keyword evidence="7" id="KW-1185">Reference proteome</keyword>
<dbReference type="InterPro" id="IPR015424">
    <property type="entry name" value="PyrdxlP-dep_Trfase"/>
</dbReference>
<feature type="binding site" evidence="4">
    <location>
        <position position="273"/>
    </location>
    <ligand>
        <name>pyridoxal 5'-phosphate</name>
        <dbReference type="ChEBI" id="CHEBI:597326"/>
    </ligand>
</feature>
<comment type="pathway">
    <text evidence="4 5">Amino-acid degradation; L-kynurenine degradation; L-alanine and anthranilate from L-kynurenine: step 1/1.</text>
</comment>
<comment type="function">
    <text evidence="4 5">Catalyzes the cleavage of L-kynurenine (L-Kyn) and L-3-hydroxykynurenine (L-3OHKyn) into anthranilic acid (AA) and 3-hydroxyanthranilic acid (3-OHAA), respectively.</text>
</comment>
<dbReference type="Gene3D" id="3.40.640.10">
    <property type="entry name" value="Type I PLP-dependent aspartate aminotransferase-like (Major domain)"/>
    <property type="match status" value="1"/>
</dbReference>
<dbReference type="GeneID" id="98054412"/>
<dbReference type="UniPathway" id="UPA00334">
    <property type="reaction ID" value="UER00455"/>
</dbReference>
<feature type="binding site" evidence="4">
    <location>
        <position position="221"/>
    </location>
    <ligand>
        <name>pyridoxal 5'-phosphate</name>
        <dbReference type="ChEBI" id="CHEBI:597326"/>
    </ligand>
</feature>
<dbReference type="GO" id="GO:0097053">
    <property type="term" value="P:L-kynurenine catabolic process"/>
    <property type="evidence" value="ECO:0007669"/>
    <property type="project" value="UniProtKB-UniRule"/>
</dbReference>
<feature type="binding site" evidence="4">
    <location>
        <position position="218"/>
    </location>
    <ligand>
        <name>pyridoxal 5'-phosphate</name>
        <dbReference type="ChEBI" id="CHEBI:597326"/>
    </ligand>
</feature>
<comment type="similarity">
    <text evidence="4 5">Belongs to the kynureninase family.</text>
</comment>
<evidence type="ECO:0000256" key="5">
    <source>
        <dbReference type="PIRNR" id="PIRNR038800"/>
    </source>
</evidence>
<comment type="catalytic activity">
    <reaction evidence="5">
        <text>3-hydroxy-L-kynurenine + H2O = 3-hydroxyanthranilate + L-alanine + H(+)</text>
        <dbReference type="Rhea" id="RHEA:25143"/>
        <dbReference type="ChEBI" id="CHEBI:15377"/>
        <dbReference type="ChEBI" id="CHEBI:15378"/>
        <dbReference type="ChEBI" id="CHEBI:36559"/>
        <dbReference type="ChEBI" id="CHEBI:57972"/>
        <dbReference type="ChEBI" id="CHEBI:58125"/>
        <dbReference type="EC" id="3.7.1.3"/>
    </reaction>
</comment>
<feature type="binding site" evidence="4">
    <location>
        <position position="243"/>
    </location>
    <ligand>
        <name>pyridoxal 5'-phosphate</name>
        <dbReference type="ChEBI" id="CHEBI:597326"/>
    </ligand>
</feature>
<feature type="modified residue" description="N6-(pyridoxal phosphate)lysine" evidence="4">
    <location>
        <position position="244"/>
    </location>
</feature>
<keyword evidence="2 4" id="KW-0378">Hydrolase</keyword>
<dbReference type="GO" id="GO:0019805">
    <property type="term" value="P:quinolinate biosynthetic process"/>
    <property type="evidence" value="ECO:0007669"/>
    <property type="project" value="UniProtKB-UniRule"/>
</dbReference>
<evidence type="ECO:0000256" key="4">
    <source>
        <dbReference type="HAMAP-Rule" id="MF_01970"/>
    </source>
</evidence>
<feature type="binding site" evidence="4">
    <location>
        <begin position="141"/>
        <end position="144"/>
    </location>
    <ligand>
        <name>pyridoxal 5'-phosphate</name>
        <dbReference type="ChEBI" id="CHEBI:597326"/>
    </ligand>
</feature>
<dbReference type="PIRSF" id="PIRSF038800">
    <property type="entry name" value="KYNU"/>
    <property type="match status" value="1"/>
</dbReference>
<evidence type="ECO:0000313" key="6">
    <source>
        <dbReference type="EMBL" id="NYG04459.1"/>
    </source>
</evidence>
<organism evidence="6 7">
    <name type="scientific">Pseudonocardia alni</name>
    <name type="common">Amycolata alni</name>
    <dbReference type="NCBI Taxonomy" id="33907"/>
    <lineage>
        <taxon>Bacteria</taxon>
        <taxon>Bacillati</taxon>
        <taxon>Actinomycetota</taxon>
        <taxon>Actinomycetes</taxon>
        <taxon>Pseudonocardiales</taxon>
        <taxon>Pseudonocardiaceae</taxon>
        <taxon>Pseudonocardia</taxon>
    </lineage>
</organism>
<dbReference type="EC" id="3.7.1.3" evidence="4 5"/>
<dbReference type="InterPro" id="IPR015421">
    <property type="entry name" value="PyrdxlP-dep_Trfase_major"/>
</dbReference>
<accession>A0A852W6E7</accession>
<dbReference type="InterPro" id="IPR010111">
    <property type="entry name" value="Kynureninase"/>
</dbReference>
<dbReference type="InterPro" id="IPR015422">
    <property type="entry name" value="PyrdxlP-dep_Trfase_small"/>
</dbReference>
<comment type="pathway">
    <text evidence="4 5">Cofactor biosynthesis; NAD(+) biosynthesis; quinolinate from L-kynurenine: step 2/3.</text>
</comment>
<dbReference type="Proteomes" id="UP000549695">
    <property type="component" value="Unassembled WGS sequence"/>
</dbReference>
<comment type="catalytic activity">
    <reaction evidence="4 5">
        <text>L-kynurenine + H2O = anthranilate + L-alanine + H(+)</text>
        <dbReference type="Rhea" id="RHEA:16813"/>
        <dbReference type="ChEBI" id="CHEBI:15377"/>
        <dbReference type="ChEBI" id="CHEBI:15378"/>
        <dbReference type="ChEBI" id="CHEBI:16567"/>
        <dbReference type="ChEBI" id="CHEBI:57959"/>
        <dbReference type="ChEBI" id="CHEBI:57972"/>
        <dbReference type="EC" id="3.7.1.3"/>
    </reaction>
</comment>
<dbReference type="UniPathway" id="UPA00253">
    <property type="reaction ID" value="UER00329"/>
</dbReference>
<keyword evidence="1 4" id="KW-0662">Pyridine nucleotide biosynthesis</keyword>
<dbReference type="AlphaFoldDB" id="A0A852W6E7"/>
<dbReference type="GO" id="GO:0043420">
    <property type="term" value="P:anthranilate metabolic process"/>
    <property type="evidence" value="ECO:0007669"/>
    <property type="project" value="TreeGrafter"/>
</dbReference>
<dbReference type="HAMAP" id="MF_01970">
    <property type="entry name" value="Kynureninase"/>
    <property type="match status" value="1"/>
</dbReference>
<comment type="caution">
    <text evidence="4">Lacks conserved residue(s) required for the propagation of feature annotation.</text>
</comment>
<evidence type="ECO:0000313" key="7">
    <source>
        <dbReference type="Proteomes" id="UP000549695"/>
    </source>
</evidence>
<evidence type="ECO:0000256" key="3">
    <source>
        <dbReference type="ARBA" id="ARBA00022898"/>
    </source>
</evidence>
<dbReference type="EMBL" id="JACCCZ010000001">
    <property type="protein sequence ID" value="NYG04459.1"/>
    <property type="molecule type" value="Genomic_DNA"/>
</dbReference>
<protein>
    <recommendedName>
        <fullName evidence="4 5">Kynureninase</fullName>
        <ecNumber evidence="4 5">3.7.1.3</ecNumber>
    </recommendedName>
    <alternativeName>
        <fullName evidence="4">L-kynurenine hydrolase</fullName>
    </alternativeName>
</protein>
<keyword evidence="3 4" id="KW-0663">Pyridoxal phosphate</keyword>
<dbReference type="Pfam" id="PF22580">
    <property type="entry name" value="KYNU_C"/>
    <property type="match status" value="1"/>
</dbReference>
<dbReference type="GO" id="GO:0030170">
    <property type="term" value="F:pyridoxal phosphate binding"/>
    <property type="evidence" value="ECO:0007669"/>
    <property type="project" value="UniProtKB-UniRule"/>
</dbReference>
<proteinExistence type="inferred from homology"/>
<feature type="binding site" evidence="4">
    <location>
        <position position="299"/>
    </location>
    <ligand>
        <name>pyridoxal 5'-phosphate</name>
        <dbReference type="ChEBI" id="CHEBI:597326"/>
    </ligand>
</feature>
<comment type="subunit">
    <text evidence="4 5">Homodimer.</text>
</comment>
<evidence type="ECO:0000256" key="2">
    <source>
        <dbReference type="ARBA" id="ARBA00022801"/>
    </source>
</evidence>
<gene>
    <name evidence="4" type="primary">kynU</name>
    <name evidence="6" type="ORF">HDA37_004744</name>
</gene>
<dbReference type="RefSeq" id="WP_179762282.1">
    <property type="nucleotide sequence ID" value="NZ_BAAAJZ010000012.1"/>
</dbReference>
<comment type="caution">
    <text evidence="6">The sequence shown here is derived from an EMBL/GenBank/DDBJ whole genome shotgun (WGS) entry which is preliminary data.</text>
</comment>
<dbReference type="GO" id="GO:0005737">
    <property type="term" value="C:cytoplasm"/>
    <property type="evidence" value="ECO:0007669"/>
    <property type="project" value="InterPro"/>
</dbReference>
<dbReference type="GO" id="GO:0009435">
    <property type="term" value="P:NAD+ biosynthetic process"/>
    <property type="evidence" value="ECO:0007669"/>
    <property type="project" value="UniProtKB-UniPathway"/>
</dbReference>
<name>A0A852W6E7_PSEA5</name>
<dbReference type="SUPFAM" id="SSF53383">
    <property type="entry name" value="PLP-dependent transferases"/>
    <property type="match status" value="1"/>
</dbReference>
<dbReference type="Gene3D" id="3.90.1150.10">
    <property type="entry name" value="Aspartate Aminotransferase, domain 1"/>
    <property type="match status" value="1"/>
</dbReference>
<evidence type="ECO:0000256" key="1">
    <source>
        <dbReference type="ARBA" id="ARBA00022642"/>
    </source>
</evidence>